<dbReference type="RefSeq" id="XP_008711329.1">
    <property type="nucleotide sequence ID" value="XM_008713107.1"/>
</dbReference>
<keyword evidence="2 6" id="KW-0812">Transmembrane</keyword>
<evidence type="ECO:0000256" key="3">
    <source>
        <dbReference type="ARBA" id="ARBA00022989"/>
    </source>
</evidence>
<gene>
    <name evidence="9" type="ORF">HMPREF1541_00803</name>
</gene>
<dbReference type="OrthoDB" id="2019572at2759"/>
<dbReference type="InParanoid" id="W2SD34"/>
<proteinExistence type="predicted"/>
<dbReference type="GO" id="GO:0071944">
    <property type="term" value="C:cell periphery"/>
    <property type="evidence" value="ECO:0007669"/>
    <property type="project" value="UniProtKB-ARBA"/>
</dbReference>
<dbReference type="GO" id="GO:0016020">
    <property type="term" value="C:membrane"/>
    <property type="evidence" value="ECO:0007669"/>
    <property type="project" value="UniProtKB-SubCell"/>
</dbReference>
<keyword evidence="10" id="KW-1185">Reference proteome</keyword>
<dbReference type="HOGENOM" id="CLU_024893_0_0_1"/>
<feature type="compositionally biased region" description="Low complexity" evidence="5">
    <location>
        <begin position="134"/>
        <end position="155"/>
    </location>
</feature>
<evidence type="ECO:0000259" key="8">
    <source>
        <dbReference type="PROSITE" id="PS51212"/>
    </source>
</evidence>
<keyword evidence="7" id="KW-0732">Signal</keyword>
<dbReference type="InterPro" id="IPR051694">
    <property type="entry name" value="Immunoregulatory_rcpt-like"/>
</dbReference>
<comment type="subcellular location">
    <subcellularLocation>
        <location evidence="1">Membrane</location>
        <topology evidence="1">Single-pass membrane protein</topology>
    </subcellularLocation>
</comment>
<dbReference type="Pfam" id="PF01822">
    <property type="entry name" value="WSC"/>
    <property type="match status" value="1"/>
</dbReference>
<keyword evidence="4 6" id="KW-0472">Membrane</keyword>
<dbReference type="InterPro" id="IPR002889">
    <property type="entry name" value="WSC_carb-bd"/>
</dbReference>
<protein>
    <recommendedName>
        <fullName evidence="8">WSC domain-containing protein</fullName>
    </recommendedName>
</protein>
<feature type="transmembrane region" description="Helical" evidence="6">
    <location>
        <begin position="177"/>
        <end position="201"/>
    </location>
</feature>
<evidence type="ECO:0000256" key="5">
    <source>
        <dbReference type="SAM" id="MobiDB-lite"/>
    </source>
</evidence>
<dbReference type="PANTHER" id="PTHR15549">
    <property type="entry name" value="PAIRED IMMUNOGLOBULIN-LIKE TYPE 2 RECEPTOR"/>
    <property type="match status" value="1"/>
</dbReference>
<dbReference type="PROSITE" id="PS51212">
    <property type="entry name" value="WSC"/>
    <property type="match status" value="1"/>
</dbReference>
<evidence type="ECO:0000256" key="2">
    <source>
        <dbReference type="ARBA" id="ARBA00022692"/>
    </source>
</evidence>
<evidence type="ECO:0000256" key="6">
    <source>
        <dbReference type="SAM" id="Phobius"/>
    </source>
</evidence>
<evidence type="ECO:0000256" key="4">
    <source>
        <dbReference type="ARBA" id="ARBA00023136"/>
    </source>
</evidence>
<dbReference type="GeneID" id="19968142"/>
<feature type="signal peptide" evidence="7">
    <location>
        <begin position="1"/>
        <end position="22"/>
    </location>
</feature>
<feature type="chain" id="PRO_5004824255" description="WSC domain-containing protein" evidence="7">
    <location>
        <begin position="23"/>
        <end position="278"/>
    </location>
</feature>
<feature type="region of interest" description="Disordered" evidence="5">
    <location>
        <begin position="131"/>
        <end position="174"/>
    </location>
</feature>
<name>W2SD34_CYPE1</name>
<evidence type="ECO:0000256" key="1">
    <source>
        <dbReference type="ARBA" id="ARBA00004167"/>
    </source>
</evidence>
<evidence type="ECO:0000313" key="10">
    <source>
        <dbReference type="Proteomes" id="UP000030752"/>
    </source>
</evidence>
<dbReference type="AlphaFoldDB" id="W2SD34"/>
<evidence type="ECO:0000256" key="7">
    <source>
        <dbReference type="SAM" id="SignalP"/>
    </source>
</evidence>
<dbReference type="eggNOG" id="ENOG502S7MH">
    <property type="taxonomic scope" value="Eukaryota"/>
</dbReference>
<dbReference type="STRING" id="1220924.W2SD34"/>
<feature type="compositionally biased region" description="Polar residues" evidence="5">
    <location>
        <begin position="223"/>
        <end position="235"/>
    </location>
</feature>
<dbReference type="Proteomes" id="UP000030752">
    <property type="component" value="Unassembled WGS sequence"/>
</dbReference>
<dbReference type="SMART" id="SM00321">
    <property type="entry name" value="WSC"/>
    <property type="match status" value="1"/>
</dbReference>
<evidence type="ECO:0000313" key="9">
    <source>
        <dbReference type="EMBL" id="ETN46617.1"/>
    </source>
</evidence>
<reference evidence="9 10" key="1">
    <citation type="submission" date="2013-03" db="EMBL/GenBank/DDBJ databases">
        <title>The Genome Sequence of Phialophora europaea CBS 101466.</title>
        <authorList>
            <consortium name="The Broad Institute Genomics Platform"/>
            <person name="Cuomo C."/>
            <person name="de Hoog S."/>
            <person name="Gorbushina A."/>
            <person name="Walker B."/>
            <person name="Young S.K."/>
            <person name="Zeng Q."/>
            <person name="Gargeya S."/>
            <person name="Fitzgerald M."/>
            <person name="Haas B."/>
            <person name="Abouelleil A."/>
            <person name="Allen A.W."/>
            <person name="Alvarado L."/>
            <person name="Arachchi H.M."/>
            <person name="Berlin A.M."/>
            <person name="Chapman S.B."/>
            <person name="Gainer-Dewar J."/>
            <person name="Goldberg J."/>
            <person name="Griggs A."/>
            <person name="Gujja S."/>
            <person name="Hansen M."/>
            <person name="Howarth C."/>
            <person name="Imamovic A."/>
            <person name="Ireland A."/>
            <person name="Larimer J."/>
            <person name="McCowan C."/>
            <person name="Murphy C."/>
            <person name="Pearson M."/>
            <person name="Poon T.W."/>
            <person name="Priest M."/>
            <person name="Roberts A."/>
            <person name="Saif S."/>
            <person name="Shea T."/>
            <person name="Sisk P."/>
            <person name="Sykes S."/>
            <person name="Wortman J."/>
            <person name="Nusbaum C."/>
            <person name="Birren B."/>
        </authorList>
    </citation>
    <scope>NUCLEOTIDE SEQUENCE [LARGE SCALE GENOMIC DNA]</scope>
    <source>
        <strain evidence="9 10">CBS 101466</strain>
    </source>
</reference>
<dbReference type="Gene3D" id="1.20.5.510">
    <property type="entry name" value="Single helix bin"/>
    <property type="match status" value="1"/>
</dbReference>
<organism evidence="9 10">
    <name type="scientific">Cyphellophora europaea (strain CBS 101466)</name>
    <name type="common">Phialophora europaea</name>
    <dbReference type="NCBI Taxonomy" id="1220924"/>
    <lineage>
        <taxon>Eukaryota</taxon>
        <taxon>Fungi</taxon>
        <taxon>Dikarya</taxon>
        <taxon>Ascomycota</taxon>
        <taxon>Pezizomycotina</taxon>
        <taxon>Eurotiomycetes</taxon>
        <taxon>Chaetothyriomycetidae</taxon>
        <taxon>Chaetothyriales</taxon>
        <taxon>Cyphellophoraceae</taxon>
        <taxon>Cyphellophora</taxon>
    </lineage>
</organism>
<accession>W2SD34</accession>
<sequence length="278" mass="28730">MTRILSAAFAASLLLFTSRVAAQASPTTAQVAGAVQTLDCYDTLGSIPDDSTDDTFQSDGKCQVTCSAKGAKVMVTSAGTSCYCGDTLPPNSKKVDSDKCNTPCGGFGEKTCGGIGYYQFYLTGLGAPKVDPDSASTTSAGPSSTSSSATSAANTVVVTEDPTPSSESSGGGGSSKVGIAVGVVVGIVALASIAGVGVFIFKRRRRQQLEEGHRRSAAINGFVNGSKSETSSANDSRLDPSIYSHRRESIGSIADERDFSRRILQVRNPDRESRASHV</sequence>
<dbReference type="VEuPathDB" id="FungiDB:HMPREF1541_00803"/>
<dbReference type="EMBL" id="KB822711">
    <property type="protein sequence ID" value="ETN46617.1"/>
    <property type="molecule type" value="Genomic_DNA"/>
</dbReference>
<feature type="region of interest" description="Disordered" evidence="5">
    <location>
        <begin position="220"/>
        <end position="243"/>
    </location>
</feature>
<feature type="domain" description="WSC" evidence="8">
    <location>
        <begin position="34"/>
        <end position="124"/>
    </location>
</feature>
<keyword evidence="3 6" id="KW-1133">Transmembrane helix</keyword>